<dbReference type="AlphaFoldDB" id="A0A2G5CNU3"/>
<dbReference type="InterPro" id="IPR002401">
    <property type="entry name" value="Cyt_P450_E_grp-I"/>
</dbReference>
<dbReference type="InterPro" id="IPR017972">
    <property type="entry name" value="Cyt_P450_CS"/>
</dbReference>
<keyword evidence="3 11" id="KW-0349">Heme</keyword>
<dbReference type="CDD" id="cd20642">
    <property type="entry name" value="CYP72"/>
    <property type="match status" value="1"/>
</dbReference>
<dbReference type="PANTHER" id="PTHR24282:SF255">
    <property type="entry name" value="CYTOCHROME P450 72A11-RELATED"/>
    <property type="match status" value="1"/>
</dbReference>
<dbReference type="PRINTS" id="PR00385">
    <property type="entry name" value="P450"/>
</dbReference>
<keyword evidence="9 12" id="KW-0503">Monooxygenase</keyword>
<evidence type="ECO:0008006" key="15">
    <source>
        <dbReference type="Google" id="ProtNLM"/>
    </source>
</evidence>
<dbReference type="EMBL" id="KZ305060">
    <property type="protein sequence ID" value="PIA32951.1"/>
    <property type="molecule type" value="Genomic_DNA"/>
</dbReference>
<gene>
    <name evidence="13" type="ORF">AQUCO_04300126v1</name>
</gene>
<proteinExistence type="inferred from homology"/>
<evidence type="ECO:0000256" key="1">
    <source>
        <dbReference type="ARBA" id="ARBA00004370"/>
    </source>
</evidence>
<organism evidence="13 14">
    <name type="scientific">Aquilegia coerulea</name>
    <name type="common">Rocky mountain columbine</name>
    <dbReference type="NCBI Taxonomy" id="218851"/>
    <lineage>
        <taxon>Eukaryota</taxon>
        <taxon>Viridiplantae</taxon>
        <taxon>Streptophyta</taxon>
        <taxon>Embryophyta</taxon>
        <taxon>Tracheophyta</taxon>
        <taxon>Spermatophyta</taxon>
        <taxon>Magnoliopsida</taxon>
        <taxon>Ranunculales</taxon>
        <taxon>Ranunculaceae</taxon>
        <taxon>Thalictroideae</taxon>
        <taxon>Aquilegia</taxon>
    </lineage>
</organism>
<evidence type="ECO:0000256" key="4">
    <source>
        <dbReference type="ARBA" id="ARBA00022692"/>
    </source>
</evidence>
<dbReference type="PANTHER" id="PTHR24282">
    <property type="entry name" value="CYTOCHROME P450 FAMILY MEMBER"/>
    <property type="match status" value="1"/>
</dbReference>
<dbReference type="STRING" id="218851.A0A2G5CNU3"/>
<sequence length="516" mass="58981">MVSVLFSLLVVFSVLVCSCAWAVLNWIWLKPMKAEKFLREQGIRGPPYRLGHGNTKEIATLMEKELSKPMELSNRIVPRLLPFVQQMAELYGKTFVYWEGPTPTVATLDPELLRDIFNNKFGNIEKKRANPLVDLVAEGVERYEGEKWVKHRKIINPAFHIKKLKMMVPAFHACSSEMISKWQKLVTEDSKEIDVWPDIQNLAADGLSRTAFGSSYEEGRRIFQLQTEQIHLIIESAQSVYIPGLRFLPTKINKRMKETHKEVGTILREMIIKREKALKLGEESKDDLLDILLESNFEEIKHGGNAKNAGMTINEVIEECKLFYLAGQETSSTLLVWTMVLLTMHPKWQEKARAEVLEVFGKRNPDFEGLNQLKIVTMILYEVLRLYPPIPSLARITNKKIKVGEVSLPPGTQIVLPTLLVHHDPELWGEDADEFKPERFFEGIAKATSNRTSFFPFGWGPRICVGQTFALIEVKVALAMILQNFSFELSPTYTHAPYTIATIQPQYGAQFILHNL</sequence>
<evidence type="ECO:0000256" key="10">
    <source>
        <dbReference type="ARBA" id="ARBA00023136"/>
    </source>
</evidence>
<accession>A0A2G5CNU3</accession>
<protein>
    <recommendedName>
        <fullName evidence="15">Cytochrome P450</fullName>
    </recommendedName>
</protein>
<evidence type="ECO:0000256" key="12">
    <source>
        <dbReference type="RuleBase" id="RU000461"/>
    </source>
</evidence>
<dbReference type="Pfam" id="PF00067">
    <property type="entry name" value="p450"/>
    <property type="match status" value="1"/>
</dbReference>
<comment type="similarity">
    <text evidence="2 12">Belongs to the cytochrome P450 family.</text>
</comment>
<dbReference type="InterPro" id="IPR050665">
    <property type="entry name" value="Cytochrome_P450_Monooxygen"/>
</dbReference>
<dbReference type="GO" id="GO:0005506">
    <property type="term" value="F:iron ion binding"/>
    <property type="evidence" value="ECO:0007669"/>
    <property type="project" value="InterPro"/>
</dbReference>
<dbReference type="PROSITE" id="PS00086">
    <property type="entry name" value="CYTOCHROME_P450"/>
    <property type="match status" value="1"/>
</dbReference>
<keyword evidence="7 12" id="KW-0560">Oxidoreductase</keyword>
<name>A0A2G5CNU3_AQUCA</name>
<keyword evidence="10" id="KW-0472">Membrane</keyword>
<dbReference type="Gene3D" id="1.10.630.10">
    <property type="entry name" value="Cytochrome P450"/>
    <property type="match status" value="1"/>
</dbReference>
<dbReference type="InterPro" id="IPR001128">
    <property type="entry name" value="Cyt_P450"/>
</dbReference>
<evidence type="ECO:0000256" key="9">
    <source>
        <dbReference type="ARBA" id="ARBA00023033"/>
    </source>
</evidence>
<evidence type="ECO:0000313" key="13">
    <source>
        <dbReference type="EMBL" id="PIA32951.1"/>
    </source>
</evidence>
<dbReference type="OrthoDB" id="442633at2759"/>
<dbReference type="GO" id="GO:0016020">
    <property type="term" value="C:membrane"/>
    <property type="evidence" value="ECO:0007669"/>
    <property type="project" value="UniProtKB-SubCell"/>
</dbReference>
<evidence type="ECO:0000256" key="6">
    <source>
        <dbReference type="ARBA" id="ARBA00022989"/>
    </source>
</evidence>
<comment type="cofactor">
    <cofactor evidence="11">
        <name>heme</name>
        <dbReference type="ChEBI" id="CHEBI:30413"/>
    </cofactor>
</comment>
<dbReference type="SUPFAM" id="SSF48264">
    <property type="entry name" value="Cytochrome P450"/>
    <property type="match status" value="1"/>
</dbReference>
<evidence type="ECO:0000313" key="14">
    <source>
        <dbReference type="Proteomes" id="UP000230069"/>
    </source>
</evidence>
<dbReference type="InParanoid" id="A0A2G5CNU3"/>
<keyword evidence="4" id="KW-0812">Transmembrane</keyword>
<evidence type="ECO:0000256" key="7">
    <source>
        <dbReference type="ARBA" id="ARBA00023002"/>
    </source>
</evidence>
<dbReference type="GO" id="GO:0020037">
    <property type="term" value="F:heme binding"/>
    <property type="evidence" value="ECO:0007669"/>
    <property type="project" value="InterPro"/>
</dbReference>
<feature type="binding site" description="axial binding residue" evidence="11">
    <location>
        <position position="464"/>
    </location>
    <ligand>
        <name>heme</name>
        <dbReference type="ChEBI" id="CHEBI:30413"/>
    </ligand>
    <ligandPart>
        <name>Fe</name>
        <dbReference type="ChEBI" id="CHEBI:18248"/>
    </ligandPart>
</feature>
<keyword evidence="14" id="KW-1185">Reference proteome</keyword>
<comment type="subcellular location">
    <subcellularLocation>
        <location evidence="1">Membrane</location>
    </subcellularLocation>
</comment>
<evidence type="ECO:0000256" key="11">
    <source>
        <dbReference type="PIRSR" id="PIRSR602401-1"/>
    </source>
</evidence>
<dbReference type="InterPro" id="IPR036396">
    <property type="entry name" value="Cyt_P450_sf"/>
</dbReference>
<evidence type="ECO:0000256" key="3">
    <source>
        <dbReference type="ARBA" id="ARBA00022617"/>
    </source>
</evidence>
<keyword evidence="5 11" id="KW-0479">Metal-binding</keyword>
<dbReference type="GO" id="GO:0004497">
    <property type="term" value="F:monooxygenase activity"/>
    <property type="evidence" value="ECO:0007669"/>
    <property type="project" value="UniProtKB-KW"/>
</dbReference>
<reference evidence="13 14" key="1">
    <citation type="submission" date="2017-09" db="EMBL/GenBank/DDBJ databases">
        <title>WGS assembly of Aquilegia coerulea Goldsmith.</title>
        <authorList>
            <person name="Hodges S."/>
            <person name="Kramer E."/>
            <person name="Nordborg M."/>
            <person name="Tomkins J."/>
            <person name="Borevitz J."/>
            <person name="Derieg N."/>
            <person name="Yan J."/>
            <person name="Mihaltcheva S."/>
            <person name="Hayes R.D."/>
            <person name="Rokhsar D."/>
        </authorList>
    </citation>
    <scope>NUCLEOTIDE SEQUENCE [LARGE SCALE GENOMIC DNA]</scope>
    <source>
        <strain evidence="14">cv. Goldsmith</strain>
    </source>
</reference>
<dbReference type="PRINTS" id="PR00463">
    <property type="entry name" value="EP450I"/>
</dbReference>
<dbReference type="GO" id="GO:0016705">
    <property type="term" value="F:oxidoreductase activity, acting on paired donors, with incorporation or reduction of molecular oxygen"/>
    <property type="evidence" value="ECO:0007669"/>
    <property type="project" value="InterPro"/>
</dbReference>
<evidence type="ECO:0000256" key="5">
    <source>
        <dbReference type="ARBA" id="ARBA00022723"/>
    </source>
</evidence>
<dbReference type="FunFam" id="1.10.630.10:FF:000029">
    <property type="entry name" value="Cytochrome P450 734A1"/>
    <property type="match status" value="1"/>
</dbReference>
<keyword evidence="6" id="KW-1133">Transmembrane helix</keyword>
<keyword evidence="8 11" id="KW-0408">Iron</keyword>
<evidence type="ECO:0000256" key="2">
    <source>
        <dbReference type="ARBA" id="ARBA00010617"/>
    </source>
</evidence>
<evidence type="ECO:0000256" key="8">
    <source>
        <dbReference type="ARBA" id="ARBA00023004"/>
    </source>
</evidence>
<dbReference type="Proteomes" id="UP000230069">
    <property type="component" value="Unassembled WGS sequence"/>
</dbReference>
<dbReference type="GO" id="GO:0044550">
    <property type="term" value="P:secondary metabolite biosynthetic process"/>
    <property type="evidence" value="ECO:0007669"/>
    <property type="project" value="UniProtKB-ARBA"/>
</dbReference>